<evidence type="ECO:0000313" key="2">
    <source>
        <dbReference type="EMBL" id="CAK0884131.1"/>
    </source>
</evidence>
<dbReference type="EMBL" id="CAUYUJ010018505">
    <property type="protein sequence ID" value="CAK0884131.1"/>
    <property type="molecule type" value="Genomic_DNA"/>
</dbReference>
<sequence length="175" mass="18807">CFPRRRQRRRVEAGRARRADGGDGQADAGERRGLPRHRRLAGARRRAQPAGPGLGEAKEECAGQGRRAPRERAGASAYGAARQSSRDLGDSRGGEGGGHRERVPGRSLSDGEAAQHRRVLQGRRHADGNARRPLPIAHEGEGGGGQARGGEYYLPVPADGDRHHRAASVRGRFPQ</sequence>
<reference evidence="2" key="1">
    <citation type="submission" date="2023-10" db="EMBL/GenBank/DDBJ databases">
        <authorList>
            <person name="Chen Y."/>
            <person name="Shah S."/>
            <person name="Dougan E. K."/>
            <person name="Thang M."/>
            <person name="Chan C."/>
        </authorList>
    </citation>
    <scope>NUCLEOTIDE SEQUENCE [LARGE SCALE GENOMIC DNA]</scope>
</reference>
<accession>A0ABN9WH05</accession>
<evidence type="ECO:0000313" key="3">
    <source>
        <dbReference type="Proteomes" id="UP001189429"/>
    </source>
</evidence>
<organism evidence="2 3">
    <name type="scientific">Prorocentrum cordatum</name>
    <dbReference type="NCBI Taxonomy" id="2364126"/>
    <lineage>
        <taxon>Eukaryota</taxon>
        <taxon>Sar</taxon>
        <taxon>Alveolata</taxon>
        <taxon>Dinophyceae</taxon>
        <taxon>Prorocentrales</taxon>
        <taxon>Prorocentraceae</taxon>
        <taxon>Prorocentrum</taxon>
    </lineage>
</organism>
<dbReference type="Proteomes" id="UP001189429">
    <property type="component" value="Unassembled WGS sequence"/>
</dbReference>
<feature type="region of interest" description="Disordered" evidence="1">
    <location>
        <begin position="1"/>
        <end position="175"/>
    </location>
</feature>
<protein>
    <submittedName>
        <fullName evidence="2">Uncharacterized protein</fullName>
    </submittedName>
</protein>
<evidence type="ECO:0000256" key="1">
    <source>
        <dbReference type="SAM" id="MobiDB-lite"/>
    </source>
</evidence>
<feature type="compositionally biased region" description="Basic residues" evidence="1">
    <location>
        <begin position="34"/>
        <end position="47"/>
    </location>
</feature>
<gene>
    <name evidence="2" type="ORF">PCOR1329_LOCUS66160</name>
</gene>
<feature type="compositionally biased region" description="Basic and acidic residues" evidence="1">
    <location>
        <begin position="84"/>
        <end position="104"/>
    </location>
</feature>
<comment type="caution">
    <text evidence="2">The sequence shown here is derived from an EMBL/GenBank/DDBJ whole genome shotgun (WGS) entry which is preliminary data.</text>
</comment>
<proteinExistence type="predicted"/>
<feature type="non-terminal residue" evidence="2">
    <location>
        <position position="175"/>
    </location>
</feature>
<name>A0ABN9WH05_9DINO</name>
<feature type="non-terminal residue" evidence="2">
    <location>
        <position position="1"/>
    </location>
</feature>
<feature type="compositionally biased region" description="Basic and acidic residues" evidence="1">
    <location>
        <begin position="10"/>
        <end position="21"/>
    </location>
</feature>
<keyword evidence="3" id="KW-1185">Reference proteome</keyword>